<sequence length="272" mass="30965">MSKQNIPTIRAELYVSRKEYITPHYIRVFLTGEDVPKFANTTIGVNNKIMVPPKGINQIHFPDYDYEKMEWVQPPEELRPSIRTYTHRGINLITNEIWIDFVAHGDEGPASAWAISAQKGDALGVLMKDGKSELYPLTENYILLGDSTAIPVLSAILESLPPTAKGICMIEVHGKDDEQEISTKAAIEFIWLHNSNPQTGSKLATELKQLVLPEENRFAYVAAEFSSVKEIRAYLRKEMAWQREELYAYSYWKSGVAEDQSVQDRQKEKESV</sequence>
<comment type="similarity">
    <text evidence="1">Belongs to the SIP oxidoreductase family.</text>
</comment>
<evidence type="ECO:0000256" key="1">
    <source>
        <dbReference type="ARBA" id="ARBA00035644"/>
    </source>
</evidence>
<dbReference type="Pfam" id="PF08021">
    <property type="entry name" value="FAD_binding_9"/>
    <property type="match status" value="1"/>
</dbReference>
<dbReference type="InterPro" id="IPR007037">
    <property type="entry name" value="SIP_rossman_dom"/>
</dbReference>
<dbReference type="Gene3D" id="2.40.30.10">
    <property type="entry name" value="Translation factors"/>
    <property type="match status" value="1"/>
</dbReference>
<keyword evidence="5" id="KW-1185">Reference proteome</keyword>
<evidence type="ECO:0000313" key="4">
    <source>
        <dbReference type="EMBL" id="GAA0876082.1"/>
    </source>
</evidence>
<reference evidence="4 5" key="1">
    <citation type="journal article" date="2019" name="Int. J. Syst. Evol. Microbiol.">
        <title>The Global Catalogue of Microorganisms (GCM) 10K type strain sequencing project: providing services to taxonomists for standard genome sequencing and annotation.</title>
        <authorList>
            <consortium name="The Broad Institute Genomics Platform"/>
            <consortium name="The Broad Institute Genome Sequencing Center for Infectious Disease"/>
            <person name="Wu L."/>
            <person name="Ma J."/>
        </authorList>
    </citation>
    <scope>NUCLEOTIDE SEQUENCE [LARGE SCALE GENOMIC DNA]</scope>
    <source>
        <strain evidence="4 5">JCM 16083</strain>
    </source>
</reference>
<dbReference type="Gene3D" id="3.40.50.80">
    <property type="entry name" value="Nucleotide-binding domain of ferredoxin-NADP reductase (FNR) module"/>
    <property type="match status" value="1"/>
</dbReference>
<dbReference type="Pfam" id="PF04954">
    <property type="entry name" value="SIP"/>
    <property type="match status" value="1"/>
</dbReference>
<dbReference type="PANTHER" id="PTHR30157:SF0">
    <property type="entry name" value="NADPH-DEPENDENT FERRIC-CHELATE REDUCTASE"/>
    <property type="match status" value="1"/>
</dbReference>
<proteinExistence type="inferred from homology"/>
<dbReference type="RefSeq" id="WP_343788252.1">
    <property type="nucleotide sequence ID" value="NZ_BAAAFH010000021.1"/>
</dbReference>
<dbReference type="InterPro" id="IPR039374">
    <property type="entry name" value="SIP_fam"/>
</dbReference>
<dbReference type="InterPro" id="IPR039261">
    <property type="entry name" value="FNR_nucleotide-bd"/>
</dbReference>
<feature type="domain" description="SIP-like Rossmann fold" evidence="2">
    <location>
        <begin position="139"/>
        <end position="255"/>
    </location>
</feature>
<dbReference type="EMBL" id="BAAAFH010000021">
    <property type="protein sequence ID" value="GAA0876082.1"/>
    <property type="molecule type" value="Genomic_DNA"/>
</dbReference>
<gene>
    <name evidence="4" type="ORF">GCM10009118_24920</name>
</gene>
<dbReference type="CDD" id="cd06193">
    <property type="entry name" value="siderophore_interacting"/>
    <property type="match status" value="1"/>
</dbReference>
<name>A0ABN1MSG3_9FLAO</name>
<dbReference type="Proteomes" id="UP001501126">
    <property type="component" value="Unassembled WGS sequence"/>
</dbReference>
<dbReference type="InterPro" id="IPR013113">
    <property type="entry name" value="SIP_FAD-bd"/>
</dbReference>
<evidence type="ECO:0000259" key="2">
    <source>
        <dbReference type="Pfam" id="PF04954"/>
    </source>
</evidence>
<protein>
    <submittedName>
        <fullName evidence="4">Siderophore-interacting protein</fullName>
    </submittedName>
</protein>
<evidence type="ECO:0000313" key="5">
    <source>
        <dbReference type="Proteomes" id="UP001501126"/>
    </source>
</evidence>
<comment type="caution">
    <text evidence="4">The sequence shown here is derived from an EMBL/GenBank/DDBJ whole genome shotgun (WGS) entry which is preliminary data.</text>
</comment>
<organism evidence="4 5">
    <name type="scientific">Wandonia haliotis</name>
    <dbReference type="NCBI Taxonomy" id="574963"/>
    <lineage>
        <taxon>Bacteria</taxon>
        <taxon>Pseudomonadati</taxon>
        <taxon>Bacteroidota</taxon>
        <taxon>Flavobacteriia</taxon>
        <taxon>Flavobacteriales</taxon>
        <taxon>Crocinitomicaceae</taxon>
        <taxon>Wandonia</taxon>
    </lineage>
</organism>
<feature type="domain" description="Siderophore-interacting FAD-binding" evidence="3">
    <location>
        <begin position="15"/>
        <end position="126"/>
    </location>
</feature>
<accession>A0ABN1MSG3</accession>
<dbReference type="PANTHER" id="PTHR30157">
    <property type="entry name" value="FERRIC REDUCTASE, NADPH-DEPENDENT"/>
    <property type="match status" value="1"/>
</dbReference>
<evidence type="ECO:0000259" key="3">
    <source>
        <dbReference type="Pfam" id="PF08021"/>
    </source>
</evidence>